<evidence type="ECO:0000313" key="1">
    <source>
        <dbReference type="EMBL" id="MPN17077.1"/>
    </source>
</evidence>
<name>A0A645FRM1_9ZZZZ</name>
<dbReference type="EMBL" id="VSSQ01064107">
    <property type="protein sequence ID" value="MPN17077.1"/>
    <property type="molecule type" value="Genomic_DNA"/>
</dbReference>
<sequence length="169" mass="18612">MRLAVDLVPCVILYKSSANTRQAVIAILEEEQLPYGVIRGDFSLNSGPGFLGETAGFSDELKELLAKTPANLWLGDQFQFVVSEVEWEGGFGAMVVTDQGLYLADQSSSAPAAVWSIIPFYPLADVVRSGLDSSEIELVYRQAGREAWLKIEDSEQLAKVYTYLQRVLS</sequence>
<protein>
    <submittedName>
        <fullName evidence="1">Uncharacterized protein</fullName>
    </submittedName>
</protein>
<comment type="caution">
    <text evidence="1">The sequence shown here is derived from an EMBL/GenBank/DDBJ whole genome shotgun (WGS) entry which is preliminary data.</text>
</comment>
<proteinExistence type="predicted"/>
<organism evidence="1">
    <name type="scientific">bioreactor metagenome</name>
    <dbReference type="NCBI Taxonomy" id="1076179"/>
    <lineage>
        <taxon>unclassified sequences</taxon>
        <taxon>metagenomes</taxon>
        <taxon>ecological metagenomes</taxon>
    </lineage>
</organism>
<gene>
    <name evidence="1" type="ORF">SDC9_164427</name>
</gene>
<reference evidence="1" key="1">
    <citation type="submission" date="2019-08" db="EMBL/GenBank/DDBJ databases">
        <authorList>
            <person name="Kucharzyk K."/>
            <person name="Murdoch R.W."/>
            <person name="Higgins S."/>
            <person name="Loffler F."/>
        </authorList>
    </citation>
    <scope>NUCLEOTIDE SEQUENCE</scope>
</reference>
<dbReference type="AlphaFoldDB" id="A0A645FRM1"/>
<accession>A0A645FRM1</accession>